<sequence length="154" mass="17480">MHKSLSAFGKLTGSSVATTDGSHMHIRLFIYDKLSGLVFLVDRGAAVSRFLKRLASTSETSDIFLYAENGSQIRTLCLKQLELDFGLRRRFSFRFIIAENSHPIISENFLERFGLIVDVKNRRLIHNLTTLVSDVISCPRPTLDWTLVSTENPY</sequence>
<protein>
    <submittedName>
        <fullName evidence="1">Uncharacterized protein</fullName>
    </submittedName>
</protein>
<dbReference type="EMBL" id="BGPR01003580">
    <property type="protein sequence ID" value="GBM89863.1"/>
    <property type="molecule type" value="Genomic_DNA"/>
</dbReference>
<dbReference type="OrthoDB" id="6932368at2759"/>
<keyword evidence="2" id="KW-1185">Reference proteome</keyword>
<reference evidence="1 2" key="1">
    <citation type="journal article" date="2019" name="Sci. Rep.">
        <title>Orb-weaving spider Araneus ventricosus genome elucidates the spidroin gene catalogue.</title>
        <authorList>
            <person name="Kono N."/>
            <person name="Nakamura H."/>
            <person name="Ohtoshi R."/>
            <person name="Moran D.A.P."/>
            <person name="Shinohara A."/>
            <person name="Yoshida Y."/>
            <person name="Fujiwara M."/>
            <person name="Mori M."/>
            <person name="Tomita M."/>
            <person name="Arakawa K."/>
        </authorList>
    </citation>
    <scope>NUCLEOTIDE SEQUENCE [LARGE SCALE GENOMIC DNA]</scope>
</reference>
<gene>
    <name evidence="1" type="ORF">AVEN_111813_1</name>
</gene>
<comment type="caution">
    <text evidence="1">The sequence shown here is derived from an EMBL/GenBank/DDBJ whole genome shotgun (WGS) entry which is preliminary data.</text>
</comment>
<organism evidence="1 2">
    <name type="scientific">Araneus ventricosus</name>
    <name type="common">Orbweaver spider</name>
    <name type="synonym">Epeira ventricosa</name>
    <dbReference type="NCBI Taxonomy" id="182803"/>
    <lineage>
        <taxon>Eukaryota</taxon>
        <taxon>Metazoa</taxon>
        <taxon>Ecdysozoa</taxon>
        <taxon>Arthropoda</taxon>
        <taxon>Chelicerata</taxon>
        <taxon>Arachnida</taxon>
        <taxon>Araneae</taxon>
        <taxon>Araneomorphae</taxon>
        <taxon>Entelegynae</taxon>
        <taxon>Araneoidea</taxon>
        <taxon>Araneidae</taxon>
        <taxon>Araneus</taxon>
    </lineage>
</organism>
<evidence type="ECO:0000313" key="1">
    <source>
        <dbReference type="EMBL" id="GBM89863.1"/>
    </source>
</evidence>
<proteinExistence type="predicted"/>
<accession>A0A4Y2JHQ3</accession>
<evidence type="ECO:0000313" key="2">
    <source>
        <dbReference type="Proteomes" id="UP000499080"/>
    </source>
</evidence>
<dbReference type="Proteomes" id="UP000499080">
    <property type="component" value="Unassembled WGS sequence"/>
</dbReference>
<name>A0A4Y2JHQ3_ARAVE</name>
<dbReference type="AlphaFoldDB" id="A0A4Y2JHQ3"/>